<sequence length="151" mass="16435">MSVGRCLQQLELALHYDARSLMVLQQTSPSMRKALQEGLLEVFCKLVRQPVAGHNLTGAIWKLACLSPRGHAPCLQEVGVLGCGIDGPWFERWRSRRWGILPSRKSWSQGSGSASVTLRVACVFARGRGGPGPGAEALRQGSCSHQSRNGR</sequence>
<feature type="compositionally biased region" description="Polar residues" evidence="1">
    <location>
        <begin position="141"/>
        <end position="151"/>
    </location>
</feature>
<comment type="caution">
    <text evidence="2">The sequence shown here is derived from an EMBL/GenBank/DDBJ whole genome shotgun (WGS) entry which is preliminary data.</text>
</comment>
<proteinExistence type="predicted"/>
<gene>
    <name evidence="2" type="ORF">CCMP2556_LOCUS48321</name>
</gene>
<accession>A0ABP0RRI4</accession>
<evidence type="ECO:0000256" key="1">
    <source>
        <dbReference type="SAM" id="MobiDB-lite"/>
    </source>
</evidence>
<evidence type="ECO:0000313" key="3">
    <source>
        <dbReference type="Proteomes" id="UP001642484"/>
    </source>
</evidence>
<organism evidence="2 3">
    <name type="scientific">Durusdinium trenchii</name>
    <dbReference type="NCBI Taxonomy" id="1381693"/>
    <lineage>
        <taxon>Eukaryota</taxon>
        <taxon>Sar</taxon>
        <taxon>Alveolata</taxon>
        <taxon>Dinophyceae</taxon>
        <taxon>Suessiales</taxon>
        <taxon>Symbiodiniaceae</taxon>
        <taxon>Durusdinium</taxon>
    </lineage>
</organism>
<feature type="region of interest" description="Disordered" evidence="1">
    <location>
        <begin position="132"/>
        <end position="151"/>
    </location>
</feature>
<dbReference type="EMBL" id="CAXAMN010026406">
    <property type="protein sequence ID" value="CAK9102740.1"/>
    <property type="molecule type" value="Genomic_DNA"/>
</dbReference>
<dbReference type="Proteomes" id="UP001642484">
    <property type="component" value="Unassembled WGS sequence"/>
</dbReference>
<reference evidence="2 3" key="1">
    <citation type="submission" date="2024-02" db="EMBL/GenBank/DDBJ databases">
        <authorList>
            <person name="Chen Y."/>
            <person name="Shah S."/>
            <person name="Dougan E. K."/>
            <person name="Thang M."/>
            <person name="Chan C."/>
        </authorList>
    </citation>
    <scope>NUCLEOTIDE SEQUENCE [LARGE SCALE GENOMIC DNA]</scope>
</reference>
<name>A0ABP0RRI4_9DINO</name>
<protein>
    <submittedName>
        <fullName evidence="2">Uncharacterized protein</fullName>
    </submittedName>
</protein>
<keyword evidence="3" id="KW-1185">Reference proteome</keyword>
<evidence type="ECO:0000313" key="2">
    <source>
        <dbReference type="EMBL" id="CAK9102740.1"/>
    </source>
</evidence>